<feature type="domain" description="Glyoxalase-like" evidence="1">
    <location>
        <begin position="11"/>
        <end position="133"/>
    </location>
</feature>
<organism evidence="2 3">
    <name type="scientific">Microlunatus endophyticus</name>
    <dbReference type="NCBI Taxonomy" id="1716077"/>
    <lineage>
        <taxon>Bacteria</taxon>
        <taxon>Bacillati</taxon>
        <taxon>Actinomycetota</taxon>
        <taxon>Actinomycetes</taxon>
        <taxon>Propionibacteriales</taxon>
        <taxon>Propionibacteriaceae</taxon>
        <taxon>Microlunatus</taxon>
    </lineage>
</organism>
<comment type="caution">
    <text evidence="2">The sequence shown here is derived from an EMBL/GenBank/DDBJ whole genome shotgun (WGS) entry which is preliminary data.</text>
</comment>
<evidence type="ECO:0000313" key="3">
    <source>
        <dbReference type="Proteomes" id="UP000613840"/>
    </source>
</evidence>
<dbReference type="EMBL" id="BMMZ01000008">
    <property type="protein sequence ID" value="GGL72260.1"/>
    <property type="molecule type" value="Genomic_DNA"/>
</dbReference>
<evidence type="ECO:0000259" key="1">
    <source>
        <dbReference type="Pfam" id="PF18029"/>
    </source>
</evidence>
<dbReference type="PANTHER" id="PTHR35908">
    <property type="entry name" value="HYPOTHETICAL FUSION PROTEIN"/>
    <property type="match status" value="1"/>
</dbReference>
<keyword evidence="3" id="KW-1185">Reference proteome</keyword>
<dbReference type="PANTHER" id="PTHR35908:SF1">
    <property type="entry name" value="CONSERVED PROTEIN"/>
    <property type="match status" value="1"/>
</dbReference>
<accession>A0A917W726</accession>
<reference evidence="2" key="1">
    <citation type="journal article" date="2014" name="Int. J. Syst. Evol. Microbiol.">
        <title>Complete genome sequence of Corynebacterium casei LMG S-19264T (=DSM 44701T), isolated from a smear-ripened cheese.</title>
        <authorList>
            <consortium name="US DOE Joint Genome Institute (JGI-PGF)"/>
            <person name="Walter F."/>
            <person name="Albersmeier A."/>
            <person name="Kalinowski J."/>
            <person name="Ruckert C."/>
        </authorList>
    </citation>
    <scope>NUCLEOTIDE SEQUENCE</scope>
    <source>
        <strain evidence="2">CGMCC 4.7306</strain>
    </source>
</reference>
<dbReference type="SUPFAM" id="SSF54593">
    <property type="entry name" value="Glyoxalase/Bleomycin resistance protein/Dihydroxybiphenyl dioxygenase"/>
    <property type="match status" value="1"/>
</dbReference>
<dbReference type="Gene3D" id="3.10.180.10">
    <property type="entry name" value="2,3-Dihydroxybiphenyl 1,2-Dioxygenase, domain 1"/>
    <property type="match status" value="1"/>
</dbReference>
<gene>
    <name evidence="2" type="ORF">GCM10011575_33300</name>
</gene>
<sequence length="135" mass="14971">MAPRVRVGALTMMAARPRELGRFYSRLLGWPYIREEEPAQGEPAEAGYALVCPPEGVIEPALNFDYQVDHRRPVWPTVPGEQIPTMHLDVTVDDLDVAVAWAVECGAVVAELQSQPNEHRVVIDPEGNPICLCLE</sequence>
<dbReference type="InterPro" id="IPR029068">
    <property type="entry name" value="Glyas_Bleomycin-R_OHBP_Dase"/>
</dbReference>
<dbReference type="AlphaFoldDB" id="A0A917W726"/>
<dbReference type="Pfam" id="PF18029">
    <property type="entry name" value="Glyoxalase_6"/>
    <property type="match status" value="1"/>
</dbReference>
<dbReference type="Proteomes" id="UP000613840">
    <property type="component" value="Unassembled WGS sequence"/>
</dbReference>
<name>A0A917W726_9ACTN</name>
<reference evidence="2" key="2">
    <citation type="submission" date="2020-09" db="EMBL/GenBank/DDBJ databases">
        <authorList>
            <person name="Sun Q."/>
            <person name="Zhou Y."/>
        </authorList>
    </citation>
    <scope>NUCLEOTIDE SEQUENCE</scope>
    <source>
        <strain evidence="2">CGMCC 4.7306</strain>
    </source>
</reference>
<protein>
    <submittedName>
        <fullName evidence="2">Glyoxalase</fullName>
    </submittedName>
</protein>
<dbReference type="InterPro" id="IPR041581">
    <property type="entry name" value="Glyoxalase_6"/>
</dbReference>
<evidence type="ECO:0000313" key="2">
    <source>
        <dbReference type="EMBL" id="GGL72260.1"/>
    </source>
</evidence>
<proteinExistence type="predicted"/>